<reference evidence="1 2" key="2">
    <citation type="journal article" date="2022" name="Mol. Ecol. Resour.">
        <title>The genomes of chicory, endive, great burdock and yacon provide insights into Asteraceae paleo-polyploidization history and plant inulin production.</title>
        <authorList>
            <person name="Fan W."/>
            <person name="Wang S."/>
            <person name="Wang H."/>
            <person name="Wang A."/>
            <person name="Jiang F."/>
            <person name="Liu H."/>
            <person name="Zhao H."/>
            <person name="Xu D."/>
            <person name="Zhang Y."/>
        </authorList>
    </citation>
    <scope>NUCLEOTIDE SEQUENCE [LARGE SCALE GENOMIC DNA]</scope>
    <source>
        <strain evidence="2">cv. Niubang</strain>
    </source>
</reference>
<comment type="caution">
    <text evidence="1">The sequence shown here is derived from an EMBL/GenBank/DDBJ whole genome shotgun (WGS) entry which is preliminary data.</text>
</comment>
<sequence>MFIQYYLIGGALLAISRSFALLEAKAKAGLKVQIEKLQLERDEFQRMVIRNQERLNQVMVEKKKECRSGMEIMR</sequence>
<dbReference type="EMBL" id="CM042063">
    <property type="protein sequence ID" value="KAI3668027.1"/>
    <property type="molecule type" value="Genomic_DNA"/>
</dbReference>
<organism evidence="1 2">
    <name type="scientific">Arctium lappa</name>
    <name type="common">Greater burdock</name>
    <name type="synonym">Lappa major</name>
    <dbReference type="NCBI Taxonomy" id="4217"/>
    <lineage>
        <taxon>Eukaryota</taxon>
        <taxon>Viridiplantae</taxon>
        <taxon>Streptophyta</taxon>
        <taxon>Embryophyta</taxon>
        <taxon>Tracheophyta</taxon>
        <taxon>Spermatophyta</taxon>
        <taxon>Magnoliopsida</taxon>
        <taxon>eudicotyledons</taxon>
        <taxon>Gunneridae</taxon>
        <taxon>Pentapetalae</taxon>
        <taxon>asterids</taxon>
        <taxon>campanulids</taxon>
        <taxon>Asterales</taxon>
        <taxon>Asteraceae</taxon>
        <taxon>Carduoideae</taxon>
        <taxon>Cardueae</taxon>
        <taxon>Arctiinae</taxon>
        <taxon>Arctium</taxon>
    </lineage>
</organism>
<evidence type="ECO:0000313" key="2">
    <source>
        <dbReference type="Proteomes" id="UP001055879"/>
    </source>
</evidence>
<gene>
    <name evidence="1" type="ORF">L6452_43100</name>
</gene>
<keyword evidence="2" id="KW-1185">Reference proteome</keyword>
<accession>A0ACB8XLB4</accession>
<reference evidence="2" key="1">
    <citation type="journal article" date="2022" name="Mol. Ecol. Resour.">
        <title>The genomes of chicory, endive, great burdock and yacon provide insights into Asteraceae palaeo-polyploidization history and plant inulin production.</title>
        <authorList>
            <person name="Fan W."/>
            <person name="Wang S."/>
            <person name="Wang H."/>
            <person name="Wang A."/>
            <person name="Jiang F."/>
            <person name="Liu H."/>
            <person name="Zhao H."/>
            <person name="Xu D."/>
            <person name="Zhang Y."/>
        </authorList>
    </citation>
    <scope>NUCLEOTIDE SEQUENCE [LARGE SCALE GENOMIC DNA]</scope>
    <source>
        <strain evidence="2">cv. Niubang</strain>
    </source>
</reference>
<dbReference type="Proteomes" id="UP001055879">
    <property type="component" value="Linkage Group LG17"/>
</dbReference>
<evidence type="ECO:0000313" key="1">
    <source>
        <dbReference type="EMBL" id="KAI3668027.1"/>
    </source>
</evidence>
<proteinExistence type="predicted"/>
<protein>
    <submittedName>
        <fullName evidence="1">Uncharacterized protein</fullName>
    </submittedName>
</protein>
<name>A0ACB8XLB4_ARCLA</name>